<feature type="compositionally biased region" description="Low complexity" evidence="1">
    <location>
        <begin position="60"/>
        <end position="70"/>
    </location>
</feature>
<protein>
    <submittedName>
        <fullName evidence="2">Uncharacterized protein</fullName>
    </submittedName>
</protein>
<dbReference type="Proteomes" id="UP000664169">
    <property type="component" value="Unassembled WGS sequence"/>
</dbReference>
<organism evidence="2 3">
    <name type="scientific">Gomphillus americanus</name>
    <dbReference type="NCBI Taxonomy" id="1940652"/>
    <lineage>
        <taxon>Eukaryota</taxon>
        <taxon>Fungi</taxon>
        <taxon>Dikarya</taxon>
        <taxon>Ascomycota</taxon>
        <taxon>Pezizomycotina</taxon>
        <taxon>Lecanoromycetes</taxon>
        <taxon>OSLEUM clade</taxon>
        <taxon>Ostropomycetidae</taxon>
        <taxon>Ostropales</taxon>
        <taxon>Graphidaceae</taxon>
        <taxon>Gomphilloideae</taxon>
        <taxon>Gomphillus</taxon>
    </lineage>
</organism>
<evidence type="ECO:0000313" key="3">
    <source>
        <dbReference type="Proteomes" id="UP000664169"/>
    </source>
</evidence>
<feature type="region of interest" description="Disordered" evidence="1">
    <location>
        <begin position="1"/>
        <end position="250"/>
    </location>
</feature>
<sequence length="271" mass="27870">MPSTFINLPPPPSDPVTPSEVPGTPNSGTTSLSALSTVAIKDGHQGHSQSSHHNRPHPLTSNQSNTSTTTLDAERADRISRLAGLERLSSVRQPGTNNLSTATGAGPQTSNQPIGYFDAAGNPVLAKERSTVGSASATGSMGGRTTWASGSDGFDGDKMSEDNTDALSQGGLSDDANASLVGFGEGANSVIDAPAGRLSGQGLQSKFIRGDEKDTMDTTTTRPSIPPALDSAQGVPAPRHAGLSSRETTERIVQERYASTDGDVPMDGNDT</sequence>
<dbReference type="AlphaFoldDB" id="A0A8H3ETK5"/>
<name>A0A8H3ETK5_9LECA</name>
<proteinExistence type="predicted"/>
<evidence type="ECO:0000313" key="2">
    <source>
        <dbReference type="EMBL" id="CAF9911174.1"/>
    </source>
</evidence>
<gene>
    <name evidence="2" type="ORF">GOMPHAMPRED_007336</name>
</gene>
<dbReference type="EMBL" id="CAJPDQ010000006">
    <property type="protein sequence ID" value="CAF9911174.1"/>
    <property type="molecule type" value="Genomic_DNA"/>
</dbReference>
<dbReference type="OrthoDB" id="5315820at2759"/>
<feature type="compositionally biased region" description="Polar residues" evidence="1">
    <location>
        <begin position="24"/>
        <end position="36"/>
    </location>
</feature>
<reference evidence="2" key="1">
    <citation type="submission" date="2021-03" db="EMBL/GenBank/DDBJ databases">
        <authorList>
            <person name="Tagirdzhanova G."/>
        </authorList>
    </citation>
    <scope>NUCLEOTIDE SEQUENCE</scope>
</reference>
<keyword evidence="3" id="KW-1185">Reference proteome</keyword>
<evidence type="ECO:0000256" key="1">
    <source>
        <dbReference type="SAM" id="MobiDB-lite"/>
    </source>
</evidence>
<accession>A0A8H3ETK5</accession>
<feature type="compositionally biased region" description="Polar residues" evidence="1">
    <location>
        <begin position="90"/>
        <end position="113"/>
    </location>
</feature>
<comment type="caution">
    <text evidence="2">The sequence shown here is derived from an EMBL/GenBank/DDBJ whole genome shotgun (WGS) entry which is preliminary data.</text>
</comment>